<proteinExistence type="predicted"/>
<gene>
    <name evidence="3" type="ORF">GKC44_12055</name>
</gene>
<evidence type="ECO:0000313" key="3">
    <source>
        <dbReference type="EMBL" id="MSE21950.1"/>
    </source>
</evidence>
<comment type="cofactor">
    <cofactor evidence="1">
        <name>pyridoxal 5'-phosphate</name>
        <dbReference type="ChEBI" id="CHEBI:597326"/>
    </cofactor>
</comment>
<protein>
    <submittedName>
        <fullName evidence="3">Plastocyanin</fullName>
    </submittedName>
</protein>
<dbReference type="EMBL" id="WKKY01000714">
    <property type="protein sequence ID" value="MSE21950.1"/>
    <property type="molecule type" value="Genomic_DNA"/>
</dbReference>
<evidence type="ECO:0000256" key="1">
    <source>
        <dbReference type="ARBA" id="ARBA00001933"/>
    </source>
</evidence>
<evidence type="ECO:0000313" key="4">
    <source>
        <dbReference type="Proteomes" id="UP000491237"/>
    </source>
</evidence>
<evidence type="ECO:0000256" key="2">
    <source>
        <dbReference type="ARBA" id="ARBA00022898"/>
    </source>
</evidence>
<name>A0A844EN18_9LACO</name>
<dbReference type="Proteomes" id="UP000491237">
    <property type="component" value="Unassembled WGS sequence"/>
</dbReference>
<reference evidence="3 4" key="1">
    <citation type="submission" date="2019-11" db="EMBL/GenBank/DDBJ databases">
        <title>Draft Genome Sequence of Plant Growth-Promoting Rhizosphere-Associated Bacteria.</title>
        <authorList>
            <person name="Vasilyev I.Y."/>
            <person name="Radchenko V."/>
            <person name="Ilnitskaya E.V."/>
        </authorList>
    </citation>
    <scope>NUCLEOTIDE SEQUENCE [LARGE SCALE GENOMIC DNA]</scope>
    <source>
        <strain evidence="3 4">VRA_07sq_f</strain>
    </source>
</reference>
<dbReference type="InterPro" id="IPR015422">
    <property type="entry name" value="PyrdxlP-dep_Trfase_small"/>
</dbReference>
<dbReference type="InterPro" id="IPR051798">
    <property type="entry name" value="Class-II_PLP-Dep_Aminotrans"/>
</dbReference>
<dbReference type="InterPro" id="IPR015424">
    <property type="entry name" value="PyrdxlP-dep_Trfase"/>
</dbReference>
<sequence length="86" mass="10307">MYDFTSMIPRRNTDSIKWDVQPNELPMWVADMDFKVAPEILSAMRQKVDFGIFGYEEPHDDYFDAVANWYASEHHARPERDWMIFS</sequence>
<dbReference type="PANTHER" id="PTHR43525:SF1">
    <property type="entry name" value="PROTEIN MALY"/>
    <property type="match status" value="1"/>
</dbReference>
<dbReference type="SUPFAM" id="SSF53383">
    <property type="entry name" value="PLP-dependent transferases"/>
    <property type="match status" value="1"/>
</dbReference>
<dbReference type="PANTHER" id="PTHR43525">
    <property type="entry name" value="PROTEIN MALY"/>
    <property type="match status" value="1"/>
</dbReference>
<dbReference type="AlphaFoldDB" id="A0A844EN18"/>
<feature type="non-terminal residue" evidence="3">
    <location>
        <position position="86"/>
    </location>
</feature>
<keyword evidence="2" id="KW-0663">Pyridoxal phosphate</keyword>
<accession>A0A844EN18</accession>
<dbReference type="Gene3D" id="3.90.1150.10">
    <property type="entry name" value="Aspartate Aminotransferase, domain 1"/>
    <property type="match status" value="1"/>
</dbReference>
<comment type="caution">
    <text evidence="3">The sequence shown here is derived from an EMBL/GenBank/DDBJ whole genome shotgun (WGS) entry which is preliminary data.</text>
</comment>
<organism evidence="3 4">
    <name type="scientific">Lentilactobacillus parabuchneri</name>
    <dbReference type="NCBI Taxonomy" id="152331"/>
    <lineage>
        <taxon>Bacteria</taxon>
        <taxon>Bacillati</taxon>
        <taxon>Bacillota</taxon>
        <taxon>Bacilli</taxon>
        <taxon>Lactobacillales</taxon>
        <taxon>Lactobacillaceae</taxon>
        <taxon>Lentilactobacillus</taxon>
    </lineage>
</organism>